<proteinExistence type="predicted"/>
<gene>
    <name evidence="1" type="ORF">S06H3_28752</name>
</gene>
<dbReference type="EMBL" id="BARV01016800">
    <property type="protein sequence ID" value="GAI30946.1"/>
    <property type="molecule type" value="Genomic_DNA"/>
</dbReference>
<name>X1NL59_9ZZZZ</name>
<sequence length="132" mass="14016">MGDFQNPFGTSILLPPDYMIGAIIIWDTSRGPVPASWQVCDGTNGTPDLRHRFVQGAANFGEVGDTGGSATHSHDFTGDGHNHEVRAAPPTGIAAGADFRPGTTVEAATGTTDSTNGEPPWYKLFYIQRLTL</sequence>
<reference evidence="1" key="1">
    <citation type="journal article" date="2014" name="Front. Microbiol.">
        <title>High frequency of phylogenetically diverse reductive dehalogenase-homologous genes in deep subseafloor sedimentary metagenomes.</title>
        <authorList>
            <person name="Kawai M."/>
            <person name="Futagami T."/>
            <person name="Toyoda A."/>
            <person name="Takaki Y."/>
            <person name="Nishi S."/>
            <person name="Hori S."/>
            <person name="Arai W."/>
            <person name="Tsubouchi T."/>
            <person name="Morono Y."/>
            <person name="Uchiyama I."/>
            <person name="Ito T."/>
            <person name="Fujiyama A."/>
            <person name="Inagaki F."/>
            <person name="Takami H."/>
        </authorList>
    </citation>
    <scope>NUCLEOTIDE SEQUENCE</scope>
    <source>
        <strain evidence="1">Expedition CK06-06</strain>
    </source>
</reference>
<dbReference type="SUPFAM" id="SSF88874">
    <property type="entry name" value="Receptor-binding domain of short tail fibre protein gp12"/>
    <property type="match status" value="1"/>
</dbReference>
<evidence type="ECO:0008006" key="2">
    <source>
        <dbReference type="Google" id="ProtNLM"/>
    </source>
</evidence>
<protein>
    <recommendedName>
        <fullName evidence="2">Phage tail collar domain-containing protein</fullName>
    </recommendedName>
</protein>
<organism evidence="1">
    <name type="scientific">marine sediment metagenome</name>
    <dbReference type="NCBI Taxonomy" id="412755"/>
    <lineage>
        <taxon>unclassified sequences</taxon>
        <taxon>metagenomes</taxon>
        <taxon>ecological metagenomes</taxon>
    </lineage>
</organism>
<comment type="caution">
    <text evidence="1">The sequence shown here is derived from an EMBL/GenBank/DDBJ whole genome shotgun (WGS) entry which is preliminary data.</text>
</comment>
<dbReference type="AlphaFoldDB" id="X1NL59"/>
<evidence type="ECO:0000313" key="1">
    <source>
        <dbReference type="EMBL" id="GAI30946.1"/>
    </source>
</evidence>
<accession>X1NL59</accession>